<evidence type="ECO:0000256" key="6">
    <source>
        <dbReference type="ARBA" id="ARBA00022958"/>
    </source>
</evidence>
<organism evidence="17 18">
    <name type="scientific">Clavelina lepadiformis</name>
    <name type="common">Light-bulb sea squirt</name>
    <name type="synonym">Ascidia lepadiformis</name>
    <dbReference type="NCBI Taxonomy" id="159417"/>
    <lineage>
        <taxon>Eukaryota</taxon>
        <taxon>Metazoa</taxon>
        <taxon>Chordata</taxon>
        <taxon>Tunicata</taxon>
        <taxon>Ascidiacea</taxon>
        <taxon>Aplousobranchia</taxon>
        <taxon>Clavelinidae</taxon>
        <taxon>Clavelina</taxon>
    </lineage>
</organism>
<keyword evidence="9 14" id="KW-0472">Membrane</keyword>
<keyword evidence="10 12" id="KW-0407">Ion channel</keyword>
<dbReference type="Gene3D" id="1.10.287.70">
    <property type="match status" value="1"/>
</dbReference>
<evidence type="ECO:0000256" key="13">
    <source>
        <dbReference type="SAM" id="MobiDB-lite"/>
    </source>
</evidence>
<dbReference type="SUPFAM" id="SSF81324">
    <property type="entry name" value="Voltage-gated potassium channels"/>
    <property type="match status" value="1"/>
</dbReference>
<dbReference type="InterPro" id="IPR041647">
    <property type="entry name" value="IRK_C"/>
</dbReference>
<dbReference type="EMBL" id="CAWYQH010000046">
    <property type="protein sequence ID" value="CAK8678023.1"/>
    <property type="molecule type" value="Genomic_DNA"/>
</dbReference>
<feature type="region of interest" description="Disordered" evidence="13">
    <location>
        <begin position="400"/>
        <end position="516"/>
    </location>
</feature>
<evidence type="ECO:0000256" key="7">
    <source>
        <dbReference type="ARBA" id="ARBA00022989"/>
    </source>
</evidence>
<feature type="domain" description="Potassium channel inwardly rectifying transmembrane" evidence="15">
    <location>
        <begin position="66"/>
        <end position="212"/>
    </location>
</feature>
<dbReference type="SUPFAM" id="SSF81296">
    <property type="entry name" value="E set domains"/>
    <property type="match status" value="1"/>
</dbReference>
<dbReference type="InterPro" id="IPR013518">
    <property type="entry name" value="K_chnl_inward-rec_Kir_cyto"/>
</dbReference>
<keyword evidence="18" id="KW-1185">Reference proteome</keyword>
<dbReference type="Proteomes" id="UP001642483">
    <property type="component" value="Unassembled WGS sequence"/>
</dbReference>
<feature type="compositionally biased region" description="Polar residues" evidence="13">
    <location>
        <begin position="376"/>
        <end position="387"/>
    </location>
</feature>
<evidence type="ECO:0000259" key="15">
    <source>
        <dbReference type="Pfam" id="PF01007"/>
    </source>
</evidence>
<keyword evidence="3 12" id="KW-0633">Potassium transport</keyword>
<keyword evidence="2 12" id="KW-0813">Transport</keyword>
<accession>A0ABP0FEA6</accession>
<keyword evidence="4 12" id="KW-0812">Transmembrane</keyword>
<feature type="region of interest" description="Disordered" evidence="13">
    <location>
        <begin position="1"/>
        <end position="31"/>
    </location>
</feature>
<evidence type="ECO:0000256" key="2">
    <source>
        <dbReference type="ARBA" id="ARBA00022448"/>
    </source>
</evidence>
<feature type="region of interest" description="Disordered" evidence="13">
    <location>
        <begin position="376"/>
        <end position="395"/>
    </location>
</feature>
<evidence type="ECO:0000256" key="11">
    <source>
        <dbReference type="ARBA" id="ARBA00034430"/>
    </source>
</evidence>
<comment type="subcellular location">
    <subcellularLocation>
        <location evidence="1 12">Membrane</location>
        <topology evidence="1 12">Multi-pass membrane protein</topology>
    </subcellularLocation>
</comment>
<evidence type="ECO:0000256" key="3">
    <source>
        <dbReference type="ARBA" id="ARBA00022538"/>
    </source>
</evidence>
<sequence length="614" mass="68721">MNGISDGHSNFGNGRQHPPRRRNQNHNNNLSEQGIMTDSMLEEGSNCLNGSLMDSCAIQKKGVRFIKKSGHCNVSHTNLSDKPRRFIADIFTTGVDLQWRWNLFVFSAAFVISWVVFGLIYWLLSYINGDFEEHHTHENSTFKSCIKNLDIDHPFTSSFLFSLETQTTIGYGLRVVTEQCPVTILMVVLQSVFGCILDAFMIGLIMAKISRPKKRAETLLFSRNAVINMRDGRLCLMFRVGNLRKSHLVEATIRMQYVYSRETIEGEFIPLEQIDLNLDLKNDSDRLFLVTPQTICHPIDDTSPLWNLHPEDLHTANFEIIVILEGMVEATGMTTQARASYLPSEILWGHRFHNMISLTRNNTYKVNFKKFHVTNPTADAPTQSASELNEAKDSDIHSIVESSVTMRGKKPRQSISSNSSTRSSQHNPSSASDGRDSGYTAVEDLRGYSNHSVIADANKPMTSTTSLSDESDSESERKKKKSAPANNLLLVQSSSDDNIQSSASSQNVLEASKSDAPRAGIEHMLIDVSETPPRNPKDIRRVNSFKAPTHSNREANLAAKENSYKSSDDINMLLLRDSKDDASCQSVQQTEFNGEEIDKAFGIVPIETKSTLCV</sequence>
<keyword evidence="5 12" id="KW-0851">Voltage-gated channel</keyword>
<dbReference type="Gene3D" id="2.60.40.1400">
    <property type="entry name" value="G protein-activated inward rectifier potassium channel 1"/>
    <property type="match status" value="1"/>
</dbReference>
<keyword evidence="8 12" id="KW-0406">Ion transport</keyword>
<dbReference type="PANTHER" id="PTHR11767:SF102">
    <property type="entry name" value="INWARDLY RECTIFYING POTASSIUM CHANNEL 1, ISOFORM F"/>
    <property type="match status" value="1"/>
</dbReference>
<dbReference type="InterPro" id="IPR014756">
    <property type="entry name" value="Ig_E-set"/>
</dbReference>
<dbReference type="Pfam" id="PF01007">
    <property type="entry name" value="IRK"/>
    <property type="match status" value="1"/>
</dbReference>
<evidence type="ECO:0000256" key="1">
    <source>
        <dbReference type="ARBA" id="ARBA00004141"/>
    </source>
</evidence>
<evidence type="ECO:0000313" key="17">
    <source>
        <dbReference type="EMBL" id="CAK8678023.1"/>
    </source>
</evidence>
<comment type="similarity">
    <text evidence="12">Belongs to the inward rectifier-type potassium channel (TC 1.A.2.1) family.</text>
</comment>
<evidence type="ECO:0000259" key="16">
    <source>
        <dbReference type="Pfam" id="PF17655"/>
    </source>
</evidence>
<name>A0ABP0FEA6_CLALP</name>
<feature type="compositionally biased region" description="Low complexity" evidence="13">
    <location>
        <begin position="492"/>
        <end position="507"/>
    </location>
</feature>
<comment type="caution">
    <text evidence="17">The sequence shown here is derived from an EMBL/GenBank/DDBJ whole genome shotgun (WGS) entry which is preliminary data.</text>
</comment>
<comment type="catalytic activity">
    <reaction evidence="11">
        <text>K(+)(in) = K(+)(out)</text>
        <dbReference type="Rhea" id="RHEA:29463"/>
        <dbReference type="ChEBI" id="CHEBI:29103"/>
    </reaction>
</comment>
<reference evidence="17 18" key="1">
    <citation type="submission" date="2024-02" db="EMBL/GenBank/DDBJ databases">
        <authorList>
            <person name="Daric V."/>
            <person name="Darras S."/>
        </authorList>
    </citation>
    <scope>NUCLEOTIDE SEQUENCE [LARGE SCALE GENOMIC DNA]</scope>
</reference>
<feature type="transmembrane region" description="Helical" evidence="14">
    <location>
        <begin position="182"/>
        <end position="205"/>
    </location>
</feature>
<evidence type="ECO:0000256" key="8">
    <source>
        <dbReference type="ARBA" id="ARBA00023065"/>
    </source>
</evidence>
<feature type="transmembrane region" description="Helical" evidence="14">
    <location>
        <begin position="103"/>
        <end position="124"/>
    </location>
</feature>
<keyword evidence="6 12" id="KW-0630">Potassium</keyword>
<gene>
    <name evidence="17" type="ORF">CVLEPA_LOCUS7983</name>
</gene>
<evidence type="ECO:0000256" key="5">
    <source>
        <dbReference type="ARBA" id="ARBA00022882"/>
    </source>
</evidence>
<evidence type="ECO:0000256" key="12">
    <source>
        <dbReference type="RuleBase" id="RU003822"/>
    </source>
</evidence>
<evidence type="ECO:0000256" key="14">
    <source>
        <dbReference type="SAM" id="Phobius"/>
    </source>
</evidence>
<keyword evidence="7 14" id="KW-1133">Transmembrane helix</keyword>
<dbReference type="PANTHER" id="PTHR11767">
    <property type="entry name" value="INWARD RECTIFIER POTASSIUM CHANNEL"/>
    <property type="match status" value="1"/>
</dbReference>
<evidence type="ECO:0000313" key="18">
    <source>
        <dbReference type="Proteomes" id="UP001642483"/>
    </source>
</evidence>
<evidence type="ECO:0000256" key="9">
    <source>
        <dbReference type="ARBA" id="ARBA00023136"/>
    </source>
</evidence>
<dbReference type="InterPro" id="IPR016449">
    <property type="entry name" value="K_chnl_inward-rec_Kir"/>
</dbReference>
<dbReference type="PRINTS" id="PR01320">
    <property type="entry name" value="KIRCHANNEL"/>
</dbReference>
<proteinExistence type="inferred from homology"/>
<feature type="compositionally biased region" description="Low complexity" evidence="13">
    <location>
        <begin position="413"/>
        <end position="430"/>
    </location>
</feature>
<dbReference type="InterPro" id="IPR040445">
    <property type="entry name" value="Kir_TM"/>
</dbReference>
<protein>
    <submittedName>
        <fullName evidence="17">Uncharacterized protein</fullName>
    </submittedName>
</protein>
<feature type="domain" description="Inward rectifier potassium channel C-terminal" evidence="16">
    <location>
        <begin position="219"/>
        <end position="392"/>
    </location>
</feature>
<dbReference type="Pfam" id="PF17655">
    <property type="entry name" value="IRK_C"/>
    <property type="match status" value="1"/>
</dbReference>
<evidence type="ECO:0000256" key="10">
    <source>
        <dbReference type="ARBA" id="ARBA00023303"/>
    </source>
</evidence>
<evidence type="ECO:0000256" key="4">
    <source>
        <dbReference type="ARBA" id="ARBA00022692"/>
    </source>
</evidence>